<proteinExistence type="predicted"/>
<evidence type="ECO:0000313" key="1">
    <source>
        <dbReference type="EMBL" id="SVE36268.1"/>
    </source>
</evidence>
<sequence>RTTVRRFIIGTFRLKFSSSFAMNRKSLCGWILFAVWLPLLGEAADRTISSHEVQSLQRHLKITRDKRPDIKTQKFGSVGLTNTDAAKARDLLWADRLEFLRQERRMEMKSKVIRDGNLVMPFEYFVYGNKPKGGRSLFISMHGGGNAPKRVNDSQWENQKRLYRPKEGVYVAPRAPTNTWNLWHQGHIDPMFFRMIENMVAFKEVNPRRVYLMGYSAGGDGVYQLAPRMADYLAAAAM</sequence>
<dbReference type="EMBL" id="UINC01212095">
    <property type="protein sequence ID" value="SVE36268.1"/>
    <property type="molecule type" value="Genomic_DNA"/>
</dbReference>
<name>A0A383CX97_9ZZZZ</name>
<dbReference type="AlphaFoldDB" id="A0A383CX97"/>
<dbReference type="SUPFAM" id="SSF53474">
    <property type="entry name" value="alpha/beta-Hydrolases"/>
    <property type="match status" value="1"/>
</dbReference>
<protein>
    <recommendedName>
        <fullName evidence="2">Peptidase S9 prolyl oligopeptidase catalytic domain-containing protein</fullName>
    </recommendedName>
</protein>
<gene>
    <name evidence="1" type="ORF">METZ01_LOCUS489122</name>
</gene>
<evidence type="ECO:0008006" key="2">
    <source>
        <dbReference type="Google" id="ProtNLM"/>
    </source>
</evidence>
<accession>A0A383CX97</accession>
<organism evidence="1">
    <name type="scientific">marine metagenome</name>
    <dbReference type="NCBI Taxonomy" id="408172"/>
    <lineage>
        <taxon>unclassified sequences</taxon>
        <taxon>metagenomes</taxon>
        <taxon>ecological metagenomes</taxon>
    </lineage>
</organism>
<dbReference type="InterPro" id="IPR029058">
    <property type="entry name" value="AB_hydrolase_fold"/>
</dbReference>
<feature type="non-terminal residue" evidence="1">
    <location>
        <position position="1"/>
    </location>
</feature>
<reference evidence="1" key="1">
    <citation type="submission" date="2018-05" db="EMBL/GenBank/DDBJ databases">
        <authorList>
            <person name="Lanie J.A."/>
            <person name="Ng W.-L."/>
            <person name="Kazmierczak K.M."/>
            <person name="Andrzejewski T.M."/>
            <person name="Davidsen T.M."/>
            <person name="Wayne K.J."/>
            <person name="Tettelin H."/>
            <person name="Glass J.I."/>
            <person name="Rusch D."/>
            <person name="Podicherti R."/>
            <person name="Tsui H.-C.T."/>
            <person name="Winkler M.E."/>
        </authorList>
    </citation>
    <scope>NUCLEOTIDE SEQUENCE</scope>
</reference>
<feature type="non-terminal residue" evidence="1">
    <location>
        <position position="238"/>
    </location>
</feature>
<dbReference type="Gene3D" id="3.40.50.1820">
    <property type="entry name" value="alpha/beta hydrolase"/>
    <property type="match status" value="1"/>
</dbReference>